<feature type="region of interest" description="Disordered" evidence="5">
    <location>
        <begin position="379"/>
        <end position="440"/>
    </location>
</feature>
<evidence type="ECO:0000256" key="3">
    <source>
        <dbReference type="ARBA" id="ARBA00022833"/>
    </source>
</evidence>
<dbReference type="GO" id="GO:0008270">
    <property type="term" value="F:zinc ion binding"/>
    <property type="evidence" value="ECO:0007669"/>
    <property type="project" value="UniProtKB-KW"/>
</dbReference>
<proteinExistence type="predicted"/>
<evidence type="ECO:0000259" key="6">
    <source>
        <dbReference type="PROSITE" id="PS50103"/>
    </source>
</evidence>
<dbReference type="InterPro" id="IPR036855">
    <property type="entry name" value="Znf_CCCH_sf"/>
</dbReference>
<accession>A0AAD8NT02</accession>
<feature type="region of interest" description="Disordered" evidence="5">
    <location>
        <begin position="221"/>
        <end position="250"/>
    </location>
</feature>
<dbReference type="Proteomes" id="UP001229421">
    <property type="component" value="Unassembled WGS sequence"/>
</dbReference>
<feature type="compositionally biased region" description="Basic and acidic residues" evidence="5">
    <location>
        <begin position="153"/>
        <end position="169"/>
    </location>
</feature>
<feature type="compositionally biased region" description="Basic and acidic residues" evidence="5">
    <location>
        <begin position="228"/>
        <end position="243"/>
    </location>
</feature>
<dbReference type="InterPro" id="IPR052650">
    <property type="entry name" value="Zinc_finger_CCCH"/>
</dbReference>
<evidence type="ECO:0000256" key="2">
    <source>
        <dbReference type="ARBA" id="ARBA00022771"/>
    </source>
</evidence>
<dbReference type="EMBL" id="JAUHHV010000006">
    <property type="protein sequence ID" value="KAK1420109.1"/>
    <property type="molecule type" value="Genomic_DNA"/>
</dbReference>
<keyword evidence="2 4" id="KW-0863">Zinc-finger</keyword>
<gene>
    <name evidence="7" type="ORF">QVD17_21445</name>
</gene>
<evidence type="ECO:0000313" key="7">
    <source>
        <dbReference type="EMBL" id="KAK1420109.1"/>
    </source>
</evidence>
<keyword evidence="8" id="KW-1185">Reference proteome</keyword>
<feature type="compositionally biased region" description="Polar residues" evidence="5">
    <location>
        <begin position="106"/>
        <end position="138"/>
    </location>
</feature>
<feature type="zinc finger region" description="C3H1-type" evidence="4">
    <location>
        <begin position="190"/>
        <end position="217"/>
    </location>
</feature>
<reference evidence="7" key="1">
    <citation type="journal article" date="2023" name="bioRxiv">
        <title>Improved chromosome-level genome assembly for marigold (Tagetes erecta).</title>
        <authorList>
            <person name="Jiang F."/>
            <person name="Yuan L."/>
            <person name="Wang S."/>
            <person name="Wang H."/>
            <person name="Xu D."/>
            <person name="Wang A."/>
            <person name="Fan W."/>
        </authorList>
    </citation>
    <scope>NUCLEOTIDE SEQUENCE</scope>
    <source>
        <strain evidence="7">WSJ</strain>
        <tissue evidence="7">Leaf</tissue>
    </source>
</reference>
<keyword evidence="3 4" id="KW-0862">Zinc</keyword>
<name>A0AAD8NT02_TARER</name>
<dbReference type="PANTHER" id="PTHR36886:SF3">
    <property type="entry name" value="PROTEIN FRIGIDA-ESSENTIAL 1"/>
    <property type="match status" value="1"/>
</dbReference>
<dbReference type="InterPro" id="IPR000571">
    <property type="entry name" value="Znf_CCCH"/>
</dbReference>
<evidence type="ECO:0000256" key="4">
    <source>
        <dbReference type="PROSITE-ProRule" id="PRU00723"/>
    </source>
</evidence>
<dbReference type="PANTHER" id="PTHR36886">
    <property type="entry name" value="PROTEIN FRIGIDA-ESSENTIAL 1"/>
    <property type="match status" value="1"/>
</dbReference>
<feature type="compositionally biased region" description="Basic and acidic residues" evidence="5">
    <location>
        <begin position="409"/>
        <end position="419"/>
    </location>
</feature>
<organism evidence="7 8">
    <name type="scientific">Tagetes erecta</name>
    <name type="common">African marigold</name>
    <dbReference type="NCBI Taxonomy" id="13708"/>
    <lineage>
        <taxon>Eukaryota</taxon>
        <taxon>Viridiplantae</taxon>
        <taxon>Streptophyta</taxon>
        <taxon>Embryophyta</taxon>
        <taxon>Tracheophyta</taxon>
        <taxon>Spermatophyta</taxon>
        <taxon>Magnoliopsida</taxon>
        <taxon>eudicotyledons</taxon>
        <taxon>Gunneridae</taxon>
        <taxon>Pentapetalae</taxon>
        <taxon>asterids</taxon>
        <taxon>campanulids</taxon>
        <taxon>Asterales</taxon>
        <taxon>Asteraceae</taxon>
        <taxon>Asteroideae</taxon>
        <taxon>Heliantheae alliance</taxon>
        <taxon>Tageteae</taxon>
        <taxon>Tagetes</taxon>
    </lineage>
</organism>
<comment type="caution">
    <text evidence="7">The sequence shown here is derived from an EMBL/GenBank/DDBJ whole genome shotgun (WGS) entry which is preliminary data.</text>
</comment>
<evidence type="ECO:0000256" key="1">
    <source>
        <dbReference type="ARBA" id="ARBA00022723"/>
    </source>
</evidence>
<evidence type="ECO:0000256" key="5">
    <source>
        <dbReference type="SAM" id="MobiDB-lite"/>
    </source>
</evidence>
<protein>
    <recommendedName>
        <fullName evidence="6">C3H1-type domain-containing protein</fullName>
    </recommendedName>
</protein>
<feature type="compositionally biased region" description="Low complexity" evidence="5">
    <location>
        <begin position="1"/>
        <end position="15"/>
    </location>
</feature>
<dbReference type="PROSITE" id="PS50103">
    <property type="entry name" value="ZF_C3H1"/>
    <property type="match status" value="1"/>
</dbReference>
<evidence type="ECO:0000313" key="8">
    <source>
        <dbReference type="Proteomes" id="UP001229421"/>
    </source>
</evidence>
<dbReference type="AlphaFoldDB" id="A0AAD8NT02"/>
<feature type="region of interest" description="Disordered" evidence="5">
    <location>
        <begin position="1"/>
        <end position="186"/>
    </location>
</feature>
<keyword evidence="1 4" id="KW-0479">Metal-binding</keyword>
<sequence>MPTSSSAAPPISAAIKDQSPAASDSDEYEYEEIEIEEEIEVEEEVSDDDDEDEDDDEEFEEEEQQPEPEPEPELEPEPEQVKDVSRSIEDLDDAKSKEKIIPNGVKASQSDGGIMTAETTNHVSDFNKQATAGNSVNESVKVPLSEEETTQMDTKDVNDAHQKESRSDVDAPLIRPRSLSPAKDISEGNKRPALVCDFFAKGWCIKGTSCRFRHIKEPAINVVDQQNEPEKSQSQDEGVREGTGRSSLATSATAPKLIACSSELKSVLQKDKPNLVTSPLVNESVSNLFMGPNTHRSNWASYAPKMEEFSGKGYHFGLHDHRINSSYHGTVWPRASNFWKSDSKFSSYDWEPSKPFRSQFLLSQGISAPEIQYDPIRDSIEQPKKNGDTLPKLSSSSRVPSVAGTHSPLQEKKKTDLGSDKFSIGSHVNGNDIDMDMDSNDIADTKRENSKSESKGKKHVGDIIQASEVHVSSHHLRQNDGGLMKEVNNYKLDFDADGDMHRESKSLRHFRAALIEFVKEIVKPTWRDGKLSKDAHKMIVKKTVDKVLTSLPPEHVPSIEESIDMYLASSQPKLVKLVEGYIEKYGKL</sequence>
<feature type="compositionally biased region" description="Acidic residues" evidence="5">
    <location>
        <begin position="24"/>
        <end position="78"/>
    </location>
</feature>
<feature type="domain" description="C3H1-type" evidence="6">
    <location>
        <begin position="190"/>
        <end position="217"/>
    </location>
</feature>
<dbReference type="SUPFAM" id="SSF90229">
    <property type="entry name" value="CCCH zinc finger"/>
    <property type="match status" value="1"/>
</dbReference>
<feature type="compositionally biased region" description="Basic and acidic residues" evidence="5">
    <location>
        <begin position="79"/>
        <end position="100"/>
    </location>
</feature>